<keyword evidence="1" id="KW-0472">Membrane</keyword>
<evidence type="ECO:0000313" key="3">
    <source>
        <dbReference type="Proteomes" id="UP000292372"/>
    </source>
</evidence>
<dbReference type="AlphaFoldDB" id="A0A4Q9FNQ7"/>
<feature type="transmembrane region" description="Helical" evidence="1">
    <location>
        <begin position="105"/>
        <end position="124"/>
    </location>
</feature>
<comment type="caution">
    <text evidence="2">The sequence shown here is derived from an EMBL/GenBank/DDBJ whole genome shotgun (WGS) entry which is preliminary data.</text>
</comment>
<dbReference type="RefSeq" id="WP_130936481.1">
    <property type="nucleotide sequence ID" value="NZ_BMEE01000002.1"/>
</dbReference>
<dbReference type="InterPro" id="IPR021354">
    <property type="entry name" value="DUF2975"/>
</dbReference>
<organism evidence="2 3">
    <name type="scientific">Hyunsoonleella pacifica</name>
    <dbReference type="NCBI Taxonomy" id="1080224"/>
    <lineage>
        <taxon>Bacteria</taxon>
        <taxon>Pseudomonadati</taxon>
        <taxon>Bacteroidota</taxon>
        <taxon>Flavobacteriia</taxon>
        <taxon>Flavobacteriales</taxon>
        <taxon>Flavobacteriaceae</taxon>
    </lineage>
</organism>
<evidence type="ECO:0000256" key="1">
    <source>
        <dbReference type="SAM" id="Phobius"/>
    </source>
</evidence>
<dbReference type="EMBL" id="SIRS01000003">
    <property type="protein sequence ID" value="TBN16500.1"/>
    <property type="molecule type" value="Genomic_DNA"/>
</dbReference>
<proteinExistence type="predicted"/>
<dbReference type="OrthoDB" id="1448668at2"/>
<dbReference type="Proteomes" id="UP000292372">
    <property type="component" value="Unassembled WGS sequence"/>
</dbReference>
<dbReference type="Pfam" id="PF11188">
    <property type="entry name" value="DUF2975"/>
    <property type="match status" value="1"/>
</dbReference>
<feature type="transmembrane region" description="Helical" evidence="1">
    <location>
        <begin position="130"/>
        <end position="149"/>
    </location>
</feature>
<keyword evidence="1" id="KW-0812">Transmembrane</keyword>
<evidence type="ECO:0000313" key="2">
    <source>
        <dbReference type="EMBL" id="TBN16500.1"/>
    </source>
</evidence>
<keyword evidence="3" id="KW-1185">Reference proteome</keyword>
<keyword evidence="1" id="KW-1133">Transmembrane helix</keyword>
<feature type="transmembrane region" description="Helical" evidence="1">
    <location>
        <begin position="53"/>
        <end position="76"/>
    </location>
</feature>
<protein>
    <submittedName>
        <fullName evidence="2">DUF2975 domain-containing protein</fullName>
    </submittedName>
</protein>
<reference evidence="2 3" key="1">
    <citation type="journal article" date="2015" name="Int. J. Syst. Evol. Microbiol.">
        <title>Hyunsoonleella pacifica sp. nov., isolated from seawater of South Pacific Gyre.</title>
        <authorList>
            <person name="Gao X."/>
            <person name="Zhang Z."/>
            <person name="Dai X."/>
            <person name="Zhang X.H."/>
        </authorList>
    </citation>
    <scope>NUCLEOTIDE SEQUENCE [LARGE SCALE GENOMIC DNA]</scope>
    <source>
        <strain evidence="2 3">SW033</strain>
    </source>
</reference>
<accession>A0A4Q9FNQ7</accession>
<gene>
    <name evidence="2" type="ORF">EYD46_07630</name>
</gene>
<name>A0A4Q9FNQ7_9FLAO</name>
<sequence>MKTIEVLRKLINIYYYLLLFVLVGIVIFIPIKIQQGEAMDLRMIEDYDTSSLSIPSLIAIVVVLTIIYILFIRAVYLLKGTLKDLSEGNYFSELIIKNFKMIGKLIIICGVSFAVFKFVSRLVLLSDVRLGIDFSLLTPIVIGLFFMFLSEAFEKARLTEQENNLTI</sequence>
<feature type="transmembrane region" description="Helical" evidence="1">
    <location>
        <begin position="12"/>
        <end position="33"/>
    </location>
</feature>